<comment type="caution">
    <text evidence="3">The sequence shown here is derived from an EMBL/GenBank/DDBJ whole genome shotgun (WGS) entry which is preliminary data.</text>
</comment>
<dbReference type="PANTHER" id="PTHR34606">
    <property type="entry name" value="BON DOMAIN-CONTAINING PROTEIN"/>
    <property type="match status" value="1"/>
</dbReference>
<keyword evidence="4" id="KW-1185">Reference proteome</keyword>
<feature type="domain" description="BON" evidence="2">
    <location>
        <begin position="207"/>
        <end position="275"/>
    </location>
</feature>
<feature type="region of interest" description="Disordered" evidence="1">
    <location>
        <begin position="244"/>
        <end position="305"/>
    </location>
</feature>
<evidence type="ECO:0000313" key="3">
    <source>
        <dbReference type="EMBL" id="MDT0576197.1"/>
    </source>
</evidence>
<name>A0ABU2ZL93_9SPHN</name>
<dbReference type="Pfam" id="PF04972">
    <property type="entry name" value="BON"/>
    <property type="match status" value="1"/>
</dbReference>
<dbReference type="RefSeq" id="WP_311340764.1">
    <property type="nucleotide sequence ID" value="NZ_JAVRHS010000005.1"/>
</dbReference>
<feature type="compositionally biased region" description="Basic and acidic residues" evidence="1">
    <location>
        <begin position="274"/>
        <end position="291"/>
    </location>
</feature>
<evidence type="ECO:0000259" key="2">
    <source>
        <dbReference type="PROSITE" id="PS50914"/>
    </source>
</evidence>
<dbReference type="InterPro" id="IPR007055">
    <property type="entry name" value="BON_dom"/>
</dbReference>
<feature type="region of interest" description="Disordered" evidence="1">
    <location>
        <begin position="181"/>
        <end position="211"/>
    </location>
</feature>
<feature type="compositionally biased region" description="Basic and acidic residues" evidence="1">
    <location>
        <begin position="36"/>
        <end position="51"/>
    </location>
</feature>
<feature type="compositionally biased region" description="Basic and acidic residues" evidence="1">
    <location>
        <begin position="245"/>
        <end position="260"/>
    </location>
</feature>
<sequence length="305" mass="34683">MANWNRDERYTRDNDGFAGGNRDRMNQRQQSYGSGDYDRSYDRQRGDRNDYDPTQYYDMDRYNMDRNDRQRGGYSTGSDYDRSMNQGGLRNMNRGGDDYGRTSGYSRGAGQSDYGSEDYSSFNSNDYGGRDRYPTRGRGAGYGAGGYGAAGRYSQTAGHNRYGGDDDRGFFEKAGDEISSWFDDDDHDERRRRSSHRGRGPSGYKRSDERIREDVSDYLTDDSHVDASNITVTVSNSEVTLDGTVDSRRSKRRAEDRAEDVSGVSHVQNNLRVKAVDRNDRTDNLGKMRTYDDDDATNKATTRTS</sequence>
<dbReference type="InterPro" id="IPR051686">
    <property type="entry name" value="Lipoprotein_DolP"/>
</dbReference>
<feature type="compositionally biased region" description="Basic and acidic residues" evidence="1">
    <location>
        <begin position="1"/>
        <end position="26"/>
    </location>
</feature>
<dbReference type="Proteomes" id="UP001259803">
    <property type="component" value="Unassembled WGS sequence"/>
</dbReference>
<protein>
    <submittedName>
        <fullName evidence="3">BON domain-containing protein</fullName>
    </submittedName>
</protein>
<accession>A0ABU2ZL93</accession>
<feature type="region of interest" description="Disordered" evidence="1">
    <location>
        <begin position="1"/>
        <end position="135"/>
    </location>
</feature>
<feature type="compositionally biased region" description="Basic residues" evidence="1">
    <location>
        <begin position="190"/>
        <end position="199"/>
    </location>
</feature>
<dbReference type="Gene3D" id="3.30.1340.30">
    <property type="match status" value="1"/>
</dbReference>
<evidence type="ECO:0000313" key="4">
    <source>
        <dbReference type="Proteomes" id="UP001259803"/>
    </source>
</evidence>
<feature type="compositionally biased region" description="Basic and acidic residues" evidence="1">
    <location>
        <begin position="58"/>
        <end position="71"/>
    </location>
</feature>
<dbReference type="PANTHER" id="PTHR34606:SF15">
    <property type="entry name" value="BON DOMAIN-CONTAINING PROTEIN"/>
    <property type="match status" value="1"/>
</dbReference>
<dbReference type="EMBL" id="JAVRHS010000005">
    <property type="protein sequence ID" value="MDT0576197.1"/>
    <property type="molecule type" value="Genomic_DNA"/>
</dbReference>
<dbReference type="SMART" id="SM00749">
    <property type="entry name" value="BON"/>
    <property type="match status" value="1"/>
</dbReference>
<organism evidence="3 4">
    <name type="scientific">Croceicoccus esteveae</name>
    <dbReference type="NCBI Taxonomy" id="3075597"/>
    <lineage>
        <taxon>Bacteria</taxon>
        <taxon>Pseudomonadati</taxon>
        <taxon>Pseudomonadota</taxon>
        <taxon>Alphaproteobacteria</taxon>
        <taxon>Sphingomonadales</taxon>
        <taxon>Erythrobacteraceae</taxon>
        <taxon>Croceicoccus</taxon>
    </lineage>
</organism>
<gene>
    <name evidence="3" type="ORF">RM533_08360</name>
</gene>
<evidence type="ECO:0000256" key="1">
    <source>
        <dbReference type="SAM" id="MobiDB-lite"/>
    </source>
</evidence>
<reference evidence="3 4" key="1">
    <citation type="submission" date="2023-09" db="EMBL/GenBank/DDBJ databases">
        <authorList>
            <person name="Rey-Velasco X."/>
        </authorList>
    </citation>
    <scope>NUCLEOTIDE SEQUENCE [LARGE SCALE GENOMIC DNA]</scope>
    <source>
        <strain evidence="3 4">F390</strain>
    </source>
</reference>
<dbReference type="InterPro" id="IPR014004">
    <property type="entry name" value="Transpt-assoc_nodulatn_dom_bac"/>
</dbReference>
<proteinExistence type="predicted"/>
<dbReference type="PROSITE" id="PS50914">
    <property type="entry name" value="BON"/>
    <property type="match status" value="1"/>
</dbReference>